<sequence length="60" mass="6645">MPKVIGDCADCKGYVEKWIKHTAKTSKTGERNKDYDPSAASDAAVLWKRHVAEAHSEVTL</sequence>
<accession>A0ABW9I6J2</accession>
<name>A0ABW9I6J2_9ACTN</name>
<gene>
    <name evidence="1" type="ORF">ACKI18_45755</name>
</gene>
<dbReference type="EMBL" id="JBJVNI010000046">
    <property type="protein sequence ID" value="MFM9615973.1"/>
    <property type="molecule type" value="Genomic_DNA"/>
</dbReference>
<protein>
    <submittedName>
        <fullName evidence="1">Uncharacterized protein</fullName>
    </submittedName>
</protein>
<keyword evidence="2" id="KW-1185">Reference proteome</keyword>
<evidence type="ECO:0000313" key="1">
    <source>
        <dbReference type="EMBL" id="MFM9615973.1"/>
    </source>
</evidence>
<proteinExistence type="predicted"/>
<dbReference type="RefSeq" id="WP_133258312.1">
    <property type="nucleotide sequence ID" value="NZ_JBJVNI010000046.1"/>
</dbReference>
<dbReference type="Proteomes" id="UP001631957">
    <property type="component" value="Unassembled WGS sequence"/>
</dbReference>
<reference evidence="1 2" key="1">
    <citation type="submission" date="2024-12" db="EMBL/GenBank/DDBJ databases">
        <title>Forecasting of Potato common scab and diversities of Pathogenic streptomyces spp. in china.</title>
        <authorList>
            <person name="Handique U."/>
            <person name="Wu J."/>
        </authorList>
    </citation>
    <scope>NUCLEOTIDE SEQUENCE [LARGE SCALE GENOMIC DNA]</scope>
    <source>
        <strain evidence="1 2">ZRIMU1530</strain>
    </source>
</reference>
<evidence type="ECO:0000313" key="2">
    <source>
        <dbReference type="Proteomes" id="UP001631957"/>
    </source>
</evidence>
<comment type="caution">
    <text evidence="1">The sequence shown here is derived from an EMBL/GenBank/DDBJ whole genome shotgun (WGS) entry which is preliminary data.</text>
</comment>
<organism evidence="1 2">
    <name type="scientific">Streptomyces niveiscabiei</name>
    <dbReference type="NCBI Taxonomy" id="164115"/>
    <lineage>
        <taxon>Bacteria</taxon>
        <taxon>Bacillati</taxon>
        <taxon>Actinomycetota</taxon>
        <taxon>Actinomycetes</taxon>
        <taxon>Kitasatosporales</taxon>
        <taxon>Streptomycetaceae</taxon>
        <taxon>Streptomyces</taxon>
    </lineage>
</organism>